<evidence type="ECO:0000256" key="12">
    <source>
        <dbReference type="SAM" id="Phobius"/>
    </source>
</evidence>
<dbReference type="AlphaFoldDB" id="A0A9J6CQ04"/>
<feature type="transmembrane region" description="Helical" evidence="12">
    <location>
        <begin position="127"/>
        <end position="144"/>
    </location>
</feature>
<comment type="subcellular location">
    <subcellularLocation>
        <location evidence="1">Cell membrane</location>
        <topology evidence="1">Multi-pass membrane protein</topology>
    </subcellularLocation>
</comment>
<comment type="similarity">
    <text evidence="9">Belongs to the major facilitator superfamily. Sugar transporter (TC 2.A.1.1) family. Trehalose transporter subfamily.</text>
</comment>
<evidence type="ECO:0000256" key="2">
    <source>
        <dbReference type="ARBA" id="ARBA00022448"/>
    </source>
</evidence>
<dbReference type="FunFam" id="1.20.1250.20:FF:000055">
    <property type="entry name" value="Facilitated trehalose transporter Tret1-2 homolog"/>
    <property type="match status" value="1"/>
</dbReference>
<protein>
    <recommendedName>
        <fullName evidence="10">Facilitated trehalose transporter Tret1</fullName>
    </recommendedName>
</protein>
<feature type="transmembrane region" description="Helical" evidence="12">
    <location>
        <begin position="460"/>
        <end position="478"/>
    </location>
</feature>
<dbReference type="InterPro" id="IPR036259">
    <property type="entry name" value="MFS_trans_sf"/>
</dbReference>
<evidence type="ECO:0000256" key="9">
    <source>
        <dbReference type="ARBA" id="ARBA00024348"/>
    </source>
</evidence>
<dbReference type="PROSITE" id="PS00217">
    <property type="entry name" value="SUGAR_TRANSPORT_2"/>
    <property type="match status" value="1"/>
</dbReference>
<feature type="transmembrane region" description="Helical" evidence="12">
    <location>
        <begin position="328"/>
        <end position="349"/>
    </location>
</feature>
<dbReference type="InterPro" id="IPR044775">
    <property type="entry name" value="MFS_ERD6/Tret1-like"/>
</dbReference>
<evidence type="ECO:0000256" key="8">
    <source>
        <dbReference type="ARBA" id="ARBA00023180"/>
    </source>
</evidence>
<evidence type="ECO:0000256" key="6">
    <source>
        <dbReference type="ARBA" id="ARBA00022989"/>
    </source>
</evidence>
<dbReference type="NCBIfam" id="TIGR00879">
    <property type="entry name" value="SP"/>
    <property type="match status" value="1"/>
</dbReference>
<keyword evidence="6 12" id="KW-1133">Transmembrane helix</keyword>
<evidence type="ECO:0000313" key="14">
    <source>
        <dbReference type="EMBL" id="KAG5684032.1"/>
    </source>
</evidence>
<evidence type="ECO:0000313" key="15">
    <source>
        <dbReference type="Proteomes" id="UP001107558"/>
    </source>
</evidence>
<name>A0A9J6CQ04_POLVA</name>
<evidence type="ECO:0000256" key="1">
    <source>
        <dbReference type="ARBA" id="ARBA00004651"/>
    </source>
</evidence>
<proteinExistence type="inferred from homology"/>
<feature type="transmembrane region" description="Helical" evidence="12">
    <location>
        <begin position="356"/>
        <end position="378"/>
    </location>
</feature>
<evidence type="ECO:0000256" key="11">
    <source>
        <dbReference type="RuleBase" id="RU003346"/>
    </source>
</evidence>
<dbReference type="EMBL" id="JADBJN010000001">
    <property type="protein sequence ID" value="KAG5684032.1"/>
    <property type="molecule type" value="Genomic_DNA"/>
</dbReference>
<keyword evidence="4" id="KW-0762">Sugar transport</keyword>
<keyword evidence="2 11" id="KW-0813">Transport</keyword>
<feature type="transmembrane region" description="Helical" evidence="12">
    <location>
        <begin position="292"/>
        <end position="313"/>
    </location>
</feature>
<dbReference type="PANTHER" id="PTHR48021">
    <property type="match status" value="1"/>
</dbReference>
<feature type="transmembrane region" description="Helical" evidence="12">
    <location>
        <begin position="150"/>
        <end position="171"/>
    </location>
</feature>
<dbReference type="InterPro" id="IPR005828">
    <property type="entry name" value="MFS_sugar_transport-like"/>
</dbReference>
<dbReference type="GO" id="GO:0051119">
    <property type="term" value="F:sugar transmembrane transporter activity"/>
    <property type="evidence" value="ECO:0007669"/>
    <property type="project" value="InterPro"/>
</dbReference>
<evidence type="ECO:0000256" key="7">
    <source>
        <dbReference type="ARBA" id="ARBA00023136"/>
    </source>
</evidence>
<dbReference type="InterPro" id="IPR003663">
    <property type="entry name" value="Sugar/inositol_transpt"/>
</dbReference>
<dbReference type="PRINTS" id="PR00171">
    <property type="entry name" value="SUGRTRNSPORT"/>
</dbReference>
<evidence type="ECO:0000256" key="10">
    <source>
        <dbReference type="ARBA" id="ARBA00069106"/>
    </source>
</evidence>
<keyword evidence="5 12" id="KW-0812">Transmembrane</keyword>
<dbReference type="InterPro" id="IPR050549">
    <property type="entry name" value="MFS_Trehalose_Transporter"/>
</dbReference>
<feature type="transmembrane region" description="Helical" evidence="12">
    <location>
        <begin position="207"/>
        <end position="228"/>
    </location>
</feature>
<dbReference type="GO" id="GO:0005886">
    <property type="term" value="C:plasma membrane"/>
    <property type="evidence" value="ECO:0007669"/>
    <property type="project" value="UniProtKB-SubCell"/>
</dbReference>
<accession>A0A9J6CQ04</accession>
<dbReference type="PANTHER" id="PTHR48021:SF1">
    <property type="entry name" value="GH07001P-RELATED"/>
    <property type="match status" value="1"/>
</dbReference>
<dbReference type="PROSITE" id="PS50850">
    <property type="entry name" value="MFS"/>
    <property type="match status" value="1"/>
</dbReference>
<feature type="transmembrane region" description="Helical" evidence="12">
    <location>
        <begin position="390"/>
        <end position="414"/>
    </location>
</feature>
<dbReference type="Pfam" id="PF00083">
    <property type="entry name" value="Sugar_tr"/>
    <property type="match status" value="1"/>
</dbReference>
<evidence type="ECO:0000256" key="4">
    <source>
        <dbReference type="ARBA" id="ARBA00022597"/>
    </source>
</evidence>
<feature type="transmembrane region" description="Helical" evidence="12">
    <location>
        <begin position="183"/>
        <end position="201"/>
    </location>
</feature>
<dbReference type="SUPFAM" id="SSF103473">
    <property type="entry name" value="MFS general substrate transporter"/>
    <property type="match status" value="1"/>
</dbReference>
<dbReference type="InterPro" id="IPR020846">
    <property type="entry name" value="MFS_dom"/>
</dbReference>
<feature type="transmembrane region" description="Helical" evidence="12">
    <location>
        <begin position="53"/>
        <end position="72"/>
    </location>
</feature>
<feature type="transmembrane region" description="Helical" evidence="12">
    <location>
        <begin position="102"/>
        <end position="120"/>
    </location>
</feature>
<evidence type="ECO:0000256" key="5">
    <source>
        <dbReference type="ARBA" id="ARBA00022692"/>
    </source>
</evidence>
<comment type="caution">
    <text evidence="14">The sequence shown here is derived from an EMBL/GenBank/DDBJ whole genome shotgun (WGS) entry which is preliminary data.</text>
</comment>
<sequence>MSEDEGIDERSRLLPAIPHRSYVYADELSPILEQAVSSEQMTQTQDTKKLPQYVAALAATGGALAAGTALGWTSPAGPQMTNGTAYDFDIGEEAESWVGSSLNLGAAAMCIPIGVIINLIGRKGSMLALVIPFILGWGLLIWAQHLSMLIIARVFIGISCGGFCVAAPLFIGEIAQKDIRGTLGSFFQLMITIGILFVYAVGAGLKVYWLSIICGIIPIVFAAVFIFMPESPTYLVMKDESQKAAKSLKWLRGEQYDPAEEIAELQNDIEERKAQSVSFAEAMSRKTTIRGLIISLGLMFFQQVSGINAVIFYTNTIFDAANTGIEPALATIIIGVMQVIATFVSTMIVDRAGRRILLLISDSIMALCTLALGIYFYLQAQNEDNVKNLGWLPILSLCVFIVCFSLGFGPVPWIMIGELFAPDVKGLGASLNGTLNWLLAFVITKTFVNLTAALGRGGTFWLFSGLSILGTIFVFFVVPETKGKTLIEIQTMLAGEKPNVNYTRDEEKN</sequence>
<keyword evidence="3" id="KW-1003">Cell membrane</keyword>
<keyword evidence="8" id="KW-0325">Glycoprotein</keyword>
<dbReference type="InterPro" id="IPR005829">
    <property type="entry name" value="Sugar_transporter_CS"/>
</dbReference>
<organism evidence="14 15">
    <name type="scientific">Polypedilum vanderplanki</name>
    <name type="common">Sleeping chironomid midge</name>
    <dbReference type="NCBI Taxonomy" id="319348"/>
    <lineage>
        <taxon>Eukaryota</taxon>
        <taxon>Metazoa</taxon>
        <taxon>Ecdysozoa</taxon>
        <taxon>Arthropoda</taxon>
        <taxon>Hexapoda</taxon>
        <taxon>Insecta</taxon>
        <taxon>Pterygota</taxon>
        <taxon>Neoptera</taxon>
        <taxon>Endopterygota</taxon>
        <taxon>Diptera</taxon>
        <taxon>Nematocera</taxon>
        <taxon>Chironomoidea</taxon>
        <taxon>Chironomidae</taxon>
        <taxon>Chironominae</taxon>
        <taxon>Polypedilum</taxon>
        <taxon>Polypedilum</taxon>
    </lineage>
</organism>
<reference evidence="14" key="1">
    <citation type="submission" date="2021-03" db="EMBL/GenBank/DDBJ databases">
        <title>Chromosome level genome of the anhydrobiotic midge Polypedilum vanderplanki.</title>
        <authorList>
            <person name="Yoshida Y."/>
            <person name="Kikawada T."/>
            <person name="Gusev O."/>
        </authorList>
    </citation>
    <scope>NUCLEOTIDE SEQUENCE</scope>
    <source>
        <strain evidence="14">NIAS01</strain>
        <tissue evidence="14">Whole body or cell culture</tissue>
    </source>
</reference>
<evidence type="ECO:0000256" key="3">
    <source>
        <dbReference type="ARBA" id="ARBA00022475"/>
    </source>
</evidence>
<dbReference type="CDD" id="cd17358">
    <property type="entry name" value="MFS_GLUT6_8_Class3_like"/>
    <property type="match status" value="1"/>
</dbReference>
<keyword evidence="15" id="KW-1185">Reference proteome</keyword>
<dbReference type="GO" id="GO:0015574">
    <property type="term" value="F:trehalose transmembrane transporter activity"/>
    <property type="evidence" value="ECO:0007669"/>
    <property type="project" value="UniProtKB-ARBA"/>
</dbReference>
<keyword evidence="7 12" id="KW-0472">Membrane</keyword>
<dbReference type="Gene3D" id="1.20.1250.20">
    <property type="entry name" value="MFS general substrate transporter like domains"/>
    <property type="match status" value="1"/>
</dbReference>
<dbReference type="OrthoDB" id="6612291at2759"/>
<feature type="domain" description="Major facilitator superfamily (MFS) profile" evidence="13">
    <location>
        <begin position="55"/>
        <end position="482"/>
    </location>
</feature>
<gene>
    <name evidence="14" type="ORF">PVAND_013285</name>
</gene>
<evidence type="ECO:0000259" key="13">
    <source>
        <dbReference type="PROSITE" id="PS50850"/>
    </source>
</evidence>
<dbReference type="Proteomes" id="UP001107558">
    <property type="component" value="Chromosome 1"/>
</dbReference>